<keyword evidence="2" id="KW-1185">Reference proteome</keyword>
<proteinExistence type="predicted"/>
<sequence>MIISPPFLRNRDATQSDADWVDAMMPVSSRRGYPLNASDSWHGGIHIQHTDSGALPEKVRAIADGTVVSFRMPSKPWERDQFPLKYSPLRGTDDGYVLLKHETEIGSGEDGKVVFYSLYMHLKHLEAEIKIDAKIYRKAPLGSSGMTDGQNEFHFQIFCDDANTRKLIGRTTGELNINESGRTDVVYGDVHFYLPAGTKFYEARPSTNIATTTNLNEVHTSAVPLYASMSLSKGACTMITRQACADAEGAFEPVGLPLVNADGEDYEYNLYKTATSRYPQSPSAGYELLRFGRIINTEHETLVPADAPLWMTVNYPGGQGVVNLAVAAVKKFSDADFPHWTGWQLIDDDKDTHSQCNSAAIRKLRDEDRYEAQSSKLICCIPFEWEKSTIDARYKWLMTGLPWEQCTPEKTATWQIPGSQESKDRILMSEEDYGRFKQHAEALCFDSGALGSGKVWHFDPRGFIEHFRKCGWVDEIDLSRIYSTTAKNIREKYRASINFILIKYGMNNPMRAAHFLGQGAIESQNLNLMVEGSVSFSRHPEHPSFSEEINGYYADPKDIYGYFHNYEREGNDLGNVTKSDLRDSRNNILTVVIGRDSSNRPILTAPQRRTIDSTLSHIGDGMKFRGRGFKQLTGLANYTGYWTYRGWLRSTDYDNSWWRNPNRLRVPLIDDPQNISTIPYNCIDSGGQFVAKNGVLRRADAGVTRDSSRSVSMVINRWDQQSFERRFQSTKDTYSIIGDN</sequence>
<dbReference type="GO" id="GO:0016301">
    <property type="term" value="F:kinase activity"/>
    <property type="evidence" value="ECO:0007669"/>
    <property type="project" value="UniProtKB-KW"/>
</dbReference>
<comment type="caution">
    <text evidence="1">The sequence shown here is derived from an EMBL/GenBank/DDBJ whole genome shotgun (WGS) entry which is preliminary data.</text>
</comment>
<dbReference type="InterPro" id="IPR023346">
    <property type="entry name" value="Lysozyme-like_dom_sf"/>
</dbReference>
<protein>
    <submittedName>
        <fullName evidence="1">Hydroxyethylthiazole kinase</fullName>
    </submittedName>
</protein>
<dbReference type="CDD" id="cd12797">
    <property type="entry name" value="M23_peptidase"/>
    <property type="match status" value="1"/>
</dbReference>
<dbReference type="Gene3D" id="1.10.530.10">
    <property type="match status" value="1"/>
</dbReference>
<gene>
    <name evidence="1" type="ORF">GCM10011328_41350</name>
</gene>
<dbReference type="RefSeq" id="WP_188475424.1">
    <property type="nucleotide sequence ID" value="NZ_BMFZ01000017.1"/>
</dbReference>
<dbReference type="EMBL" id="BMFZ01000017">
    <property type="protein sequence ID" value="GGA61793.1"/>
    <property type="molecule type" value="Genomic_DNA"/>
</dbReference>
<dbReference type="Proteomes" id="UP000627464">
    <property type="component" value="Unassembled WGS sequence"/>
</dbReference>
<dbReference type="InterPro" id="IPR011055">
    <property type="entry name" value="Dup_hybrid_motif"/>
</dbReference>
<evidence type="ECO:0000313" key="2">
    <source>
        <dbReference type="Proteomes" id="UP000627464"/>
    </source>
</evidence>
<dbReference type="Gene3D" id="2.70.70.10">
    <property type="entry name" value="Glucose Permease (Domain IIA)"/>
    <property type="match status" value="1"/>
</dbReference>
<organism evidence="1 2">
    <name type="scientific">Hafnia psychrotolerans</name>
    <dbReference type="NCBI Taxonomy" id="1477018"/>
    <lineage>
        <taxon>Bacteria</taxon>
        <taxon>Pseudomonadati</taxon>
        <taxon>Pseudomonadota</taxon>
        <taxon>Gammaproteobacteria</taxon>
        <taxon>Enterobacterales</taxon>
        <taxon>Hafniaceae</taxon>
        <taxon>Hafnia</taxon>
    </lineage>
</organism>
<keyword evidence="1" id="KW-0418">Kinase</keyword>
<keyword evidence="1" id="KW-0808">Transferase</keyword>
<name>A0ABQ1H8H4_9GAMM</name>
<reference evidence="2" key="1">
    <citation type="journal article" date="2019" name="Int. J. Syst. Evol. Microbiol.">
        <title>The Global Catalogue of Microorganisms (GCM) 10K type strain sequencing project: providing services to taxonomists for standard genome sequencing and annotation.</title>
        <authorList>
            <consortium name="The Broad Institute Genomics Platform"/>
            <consortium name="The Broad Institute Genome Sequencing Center for Infectious Disease"/>
            <person name="Wu L."/>
            <person name="Ma J."/>
        </authorList>
    </citation>
    <scope>NUCLEOTIDE SEQUENCE [LARGE SCALE GENOMIC DNA]</scope>
    <source>
        <strain evidence="2">CGMCC 1.12806</strain>
    </source>
</reference>
<evidence type="ECO:0000313" key="1">
    <source>
        <dbReference type="EMBL" id="GGA61793.1"/>
    </source>
</evidence>
<accession>A0ABQ1H8H4</accession>
<dbReference type="SUPFAM" id="SSF53955">
    <property type="entry name" value="Lysozyme-like"/>
    <property type="match status" value="1"/>
</dbReference>